<dbReference type="EMBL" id="UINC01064131">
    <property type="protein sequence ID" value="SVB92491.1"/>
    <property type="molecule type" value="Genomic_DNA"/>
</dbReference>
<evidence type="ECO:0000313" key="1">
    <source>
        <dbReference type="EMBL" id="SVB92491.1"/>
    </source>
</evidence>
<name>A0A382I1B2_9ZZZZ</name>
<protein>
    <submittedName>
        <fullName evidence="1">Uncharacterized protein</fullName>
    </submittedName>
</protein>
<feature type="non-terminal residue" evidence="1">
    <location>
        <position position="1"/>
    </location>
</feature>
<gene>
    <name evidence="1" type="ORF">METZ01_LOCUS245345</name>
</gene>
<organism evidence="1">
    <name type="scientific">marine metagenome</name>
    <dbReference type="NCBI Taxonomy" id="408172"/>
    <lineage>
        <taxon>unclassified sequences</taxon>
        <taxon>metagenomes</taxon>
        <taxon>ecological metagenomes</taxon>
    </lineage>
</organism>
<proteinExistence type="predicted"/>
<reference evidence="1" key="1">
    <citation type="submission" date="2018-05" db="EMBL/GenBank/DDBJ databases">
        <authorList>
            <person name="Lanie J.A."/>
            <person name="Ng W.-L."/>
            <person name="Kazmierczak K.M."/>
            <person name="Andrzejewski T.M."/>
            <person name="Davidsen T.M."/>
            <person name="Wayne K.J."/>
            <person name="Tettelin H."/>
            <person name="Glass J.I."/>
            <person name="Rusch D."/>
            <person name="Podicherti R."/>
            <person name="Tsui H.-C.T."/>
            <person name="Winkler M.E."/>
        </authorList>
    </citation>
    <scope>NUCLEOTIDE SEQUENCE</scope>
</reference>
<sequence length="255" mass="28908">VVLFSFAKITATAQQSTGAAKEAPPTPRLADGTVNLGGDGVWRLPWIRYFSKHIVGGQDAEVPFLGWTKAMHEYNASTNVAYDPEGFCLPPGGPRAFGTPYPAEFLQQHDRIIVIFEGGAHVWREIHMDGRSHPERDVLNPTYFGHSVGRWEGDTLIIDTVGYNEKTWLDYGGHMHTDQLHTIERITRPDRNTLHYETTIIDPGAYRESWTVAWDIKWSEGQELAEYVCQENNKFLLDLKDDFGKPFFEKTPDAN</sequence>
<accession>A0A382I1B2</accession>
<dbReference type="AlphaFoldDB" id="A0A382I1B2"/>